<sequence length="420" mass="48581">MRVGIFTDTYRPQVNGVVSSITTLEKELRKKGHKVYIITTTDPDAKAIEPNVLRIPSIEFKPAPQYRLGLVYSAKIIKKISKLDLDVIHCQTEWGVGTFARFVATKLEIPLIHTYHTLYEYYGHYIFGNHLKNQRKKVAAAISKFYCERCNELIVPTRKVAVILKSYGIKKEPNIIPTGIYVDKFYRENYTDEDREFIRESFGVEKDDFLCVYVGRVAQEKSIDVLIDMFSKISDPKCKFMIVGKSYGDTGDKLKEQAKKLGISDRVIFVGEVPHEKVAIYYQIGEVFLNASISETQGLTFVEAMVAKVPVNARYDLNLEDLLVENEAGLVYRNEEEFIKNIKKLKEDTEFRKKMIEKAFTVSMDYTAENFGNRVEALYKKTIEEYDSSESFTLFRGEKFIQQIRRWASPKSSDRSPWRK</sequence>
<dbReference type="Pfam" id="PF13439">
    <property type="entry name" value="Glyco_transf_4"/>
    <property type="match status" value="1"/>
</dbReference>
<dbReference type="AlphaFoldDB" id="A0AB39VHH3"/>
<feature type="domain" description="Glycosyl transferase family 1" evidence="1">
    <location>
        <begin position="194"/>
        <end position="359"/>
    </location>
</feature>
<dbReference type="SUPFAM" id="SSF53756">
    <property type="entry name" value="UDP-Glycosyltransferase/glycogen phosphorylase"/>
    <property type="match status" value="1"/>
</dbReference>
<organism evidence="3">
    <name type="scientific">Leptotrichia rugosa</name>
    <dbReference type="NCBI Taxonomy" id="3239302"/>
    <lineage>
        <taxon>Bacteria</taxon>
        <taxon>Fusobacteriati</taxon>
        <taxon>Fusobacteriota</taxon>
        <taxon>Fusobacteriia</taxon>
        <taxon>Fusobacteriales</taxon>
        <taxon>Leptotrichiaceae</taxon>
        <taxon>Leptotrichia</taxon>
    </lineage>
</organism>
<dbReference type="Gene3D" id="3.40.50.2000">
    <property type="entry name" value="Glycogen Phosphorylase B"/>
    <property type="match status" value="2"/>
</dbReference>
<name>A0AB39VHH3_9FUSO</name>
<dbReference type="EC" id="2.4.-.-" evidence="3"/>
<dbReference type="Pfam" id="PF00534">
    <property type="entry name" value="Glycos_transf_1"/>
    <property type="match status" value="1"/>
</dbReference>
<proteinExistence type="predicted"/>
<dbReference type="EMBL" id="CP165644">
    <property type="protein sequence ID" value="XDU66714.1"/>
    <property type="molecule type" value="Genomic_DNA"/>
</dbReference>
<dbReference type="KEGG" id="lrug:AB8B22_10080"/>
<keyword evidence="3" id="KW-0328">Glycosyltransferase</keyword>
<feature type="domain" description="Glycosyltransferase subfamily 4-like N-terminal" evidence="2">
    <location>
        <begin position="14"/>
        <end position="183"/>
    </location>
</feature>
<protein>
    <submittedName>
        <fullName evidence="3">Glycosyltransferase</fullName>
        <ecNumber evidence="3">2.4.-.-</ecNumber>
    </submittedName>
</protein>
<dbReference type="InterPro" id="IPR050194">
    <property type="entry name" value="Glycosyltransferase_grp1"/>
</dbReference>
<evidence type="ECO:0000313" key="3">
    <source>
        <dbReference type="EMBL" id="XDU66714.1"/>
    </source>
</evidence>
<accession>A0AB39VHH3</accession>
<dbReference type="RefSeq" id="WP_369711004.1">
    <property type="nucleotide sequence ID" value="NZ_CP165644.1"/>
</dbReference>
<gene>
    <name evidence="3" type="ORF">AB8B22_10080</name>
</gene>
<evidence type="ECO:0000259" key="1">
    <source>
        <dbReference type="Pfam" id="PF00534"/>
    </source>
</evidence>
<dbReference type="GO" id="GO:0016758">
    <property type="term" value="F:hexosyltransferase activity"/>
    <property type="evidence" value="ECO:0007669"/>
    <property type="project" value="TreeGrafter"/>
</dbReference>
<reference evidence="3" key="1">
    <citation type="submission" date="2024-07" db="EMBL/GenBank/DDBJ databases">
        <authorList>
            <person name="Li X.-J."/>
            <person name="Wang X."/>
        </authorList>
    </citation>
    <scope>NUCLEOTIDE SEQUENCE</scope>
    <source>
        <strain evidence="3">HSP-334</strain>
    </source>
</reference>
<keyword evidence="3" id="KW-0808">Transferase</keyword>
<dbReference type="PANTHER" id="PTHR45947:SF3">
    <property type="entry name" value="SULFOQUINOVOSYL TRANSFERASE SQD2"/>
    <property type="match status" value="1"/>
</dbReference>
<evidence type="ECO:0000259" key="2">
    <source>
        <dbReference type="Pfam" id="PF13439"/>
    </source>
</evidence>
<dbReference type="InterPro" id="IPR028098">
    <property type="entry name" value="Glyco_trans_4-like_N"/>
</dbReference>
<dbReference type="InterPro" id="IPR001296">
    <property type="entry name" value="Glyco_trans_1"/>
</dbReference>
<dbReference type="PANTHER" id="PTHR45947">
    <property type="entry name" value="SULFOQUINOVOSYL TRANSFERASE SQD2"/>
    <property type="match status" value="1"/>
</dbReference>